<reference evidence="1 2" key="1">
    <citation type="journal article" date="2022" name="Mar. Drugs">
        <title>Bioassay-Guided Fractionation Leads to the Detection of Cholic Acid Generated by the Rare Thalassomonas sp.</title>
        <authorList>
            <person name="Pheiffer F."/>
            <person name="Schneider Y.K."/>
            <person name="Hansen E.H."/>
            <person name="Andersen J.H."/>
            <person name="Isaksson J."/>
            <person name="Busche T."/>
            <person name="R C."/>
            <person name="Kalinowski J."/>
            <person name="Zyl L.V."/>
            <person name="Trindade M."/>
        </authorList>
    </citation>
    <scope>NUCLEOTIDE SEQUENCE [LARGE SCALE GENOMIC DNA]</scope>
    <source>
        <strain evidence="1 2">A5K-61T</strain>
    </source>
</reference>
<dbReference type="EMBL" id="CP059693">
    <property type="protein sequence ID" value="WDE13724.1"/>
    <property type="molecule type" value="Genomic_DNA"/>
</dbReference>
<keyword evidence="2" id="KW-1185">Reference proteome</keyword>
<protein>
    <submittedName>
        <fullName evidence="1">Uncharacterized protein</fullName>
    </submittedName>
</protein>
<dbReference type="RefSeq" id="WP_274054153.1">
    <property type="nucleotide sequence ID" value="NZ_CP059693.1"/>
</dbReference>
<evidence type="ECO:0000313" key="1">
    <source>
        <dbReference type="EMBL" id="WDE13724.1"/>
    </source>
</evidence>
<evidence type="ECO:0000313" key="2">
    <source>
        <dbReference type="Proteomes" id="UP001215231"/>
    </source>
</evidence>
<name>A0ABY7VIZ9_9GAMM</name>
<gene>
    <name evidence="1" type="ORF">H3N35_09970</name>
</gene>
<proteinExistence type="predicted"/>
<organism evidence="1 2">
    <name type="scientific">Thalassomonas haliotis</name>
    <dbReference type="NCBI Taxonomy" id="485448"/>
    <lineage>
        <taxon>Bacteria</taxon>
        <taxon>Pseudomonadati</taxon>
        <taxon>Pseudomonadota</taxon>
        <taxon>Gammaproteobacteria</taxon>
        <taxon>Alteromonadales</taxon>
        <taxon>Colwelliaceae</taxon>
        <taxon>Thalassomonas</taxon>
    </lineage>
</organism>
<dbReference type="Proteomes" id="UP001215231">
    <property type="component" value="Chromosome"/>
</dbReference>
<accession>A0ABY7VIZ9</accession>
<sequence length="55" mass="6442">MNQSYALQAYCQINLSPIFNRFDELKKEFDRYKTLVDDNQISLEHQQGKTTLTGS</sequence>